<dbReference type="EMBL" id="BMHK01000003">
    <property type="protein sequence ID" value="GGB91584.1"/>
    <property type="molecule type" value="Genomic_DNA"/>
</dbReference>
<sequence length="821" mass="90738">MDNGKPIVLITGAAGNIGQSLAAVLGKQYRIVGLDQTDEGTDFPLIEVDLTDDQSVRSAMRAFRSRFGTHIASVIHLAAYFDFSGEEKPAYQAVNVEGTRRLLRELQSFEVEQFVYSGTMLVHQPGRPGERIDETRPVDPGWAYPRSKAKAEEIIRSEHGDIRYVLLHLAGLYDERISVPTFAHQIARIYERDIESHLYSGSTKAGQAMVHREDMIDAFRRTVDRRADLPGDAEILIGEPHTLRYDELQDALGCLIHGVADWATMRIPPSAAAIGSWMEDKAEPIIPDAIDQGERPFVRPFMVSMASDHYALDVARAERWLGWTAKHRLEDELPAIVATLKADPLAWYEMNKITPPAWMKDAEEIGRNPETLREQHAAFLQSEHRRNRWAHFINIALGGWLLTQPIMIQVEEPALFWSEMLLGAALIGFASLSLSWQMQWARWVCAGIGALVMAIPFLTWTSNPAAFLSDTLVGALVFGFAVGTRPESGPSPVAATSGPTVPPGWDYNPSTWIQRIPIISLAVIGLLVSRYLSAYQLEQIDGVWEPFFSGSVEDPRNGTEEIITSSVSKAWPVPDAAVGGYTYALEILTGIVGTQKRWRTMPWLVLLFGLMIVPLGVVSIFFIIIQPIVIGTWATLALIAAAAMLIQIPYSIDELLATCQFIRRRVKAGKNWLRAFLFGDTDEGQPAAAGDEFDRRPGDVLKEMWTGGVSLPWNLLLAAAVALSLLFTRLTLDAEGTIADLDHLIGALALTVISIAAAEVARSARFLLIPLGLALCITPLFTASDNLHMAMVIAAGTMLVLLSFRRGTIRNRYGSWDRLIV</sequence>
<feature type="transmembrane region" description="Helical" evidence="10">
    <location>
        <begin position="764"/>
        <end position="781"/>
    </location>
</feature>
<dbReference type="GO" id="GO:0016020">
    <property type="term" value="C:membrane"/>
    <property type="evidence" value="ECO:0007669"/>
    <property type="project" value="UniProtKB-SubCell"/>
</dbReference>
<evidence type="ECO:0000256" key="2">
    <source>
        <dbReference type="ARBA" id="ARBA00006214"/>
    </source>
</evidence>
<evidence type="ECO:0000259" key="13">
    <source>
        <dbReference type="Pfam" id="PF07884"/>
    </source>
</evidence>
<dbReference type="Pfam" id="PF07884">
    <property type="entry name" value="VKOR"/>
    <property type="match status" value="1"/>
</dbReference>
<keyword evidence="9" id="KW-0676">Redox-active center</keyword>
<evidence type="ECO:0000313" key="14">
    <source>
        <dbReference type="EMBL" id="GGB91584.1"/>
    </source>
</evidence>
<evidence type="ECO:0000259" key="12">
    <source>
        <dbReference type="Pfam" id="PF03779"/>
    </source>
</evidence>
<organism evidence="14 15">
    <name type="scientific">Novosphingobium endophyticum</name>
    <dbReference type="NCBI Taxonomy" id="1955250"/>
    <lineage>
        <taxon>Bacteria</taxon>
        <taxon>Pseudomonadati</taxon>
        <taxon>Pseudomonadota</taxon>
        <taxon>Alphaproteobacteria</taxon>
        <taxon>Sphingomonadales</taxon>
        <taxon>Sphingomonadaceae</taxon>
        <taxon>Novosphingobium</taxon>
    </lineage>
</organism>
<dbReference type="InterPro" id="IPR038354">
    <property type="entry name" value="VKOR_sf"/>
</dbReference>
<keyword evidence="15" id="KW-1185">Reference proteome</keyword>
<feature type="transmembrane region" description="Helical" evidence="10">
    <location>
        <begin position="512"/>
        <end position="532"/>
    </location>
</feature>
<evidence type="ECO:0000256" key="4">
    <source>
        <dbReference type="ARBA" id="ARBA00022719"/>
    </source>
</evidence>
<evidence type="ECO:0000313" key="15">
    <source>
        <dbReference type="Proteomes" id="UP000608154"/>
    </source>
</evidence>
<dbReference type="Proteomes" id="UP000608154">
    <property type="component" value="Unassembled WGS sequence"/>
</dbReference>
<feature type="transmembrane region" description="Helical" evidence="10">
    <location>
        <begin position="787"/>
        <end position="804"/>
    </location>
</feature>
<proteinExistence type="inferred from homology"/>
<dbReference type="InterPro" id="IPR001509">
    <property type="entry name" value="Epimerase_deHydtase"/>
</dbReference>
<dbReference type="Pfam" id="PF03779">
    <property type="entry name" value="SPW"/>
    <property type="match status" value="1"/>
</dbReference>
<dbReference type="InterPro" id="IPR036291">
    <property type="entry name" value="NAD(P)-bd_dom_sf"/>
</dbReference>
<evidence type="ECO:0000256" key="5">
    <source>
        <dbReference type="ARBA" id="ARBA00022989"/>
    </source>
</evidence>
<keyword evidence="4" id="KW-0874">Quinone</keyword>
<evidence type="ECO:0000256" key="6">
    <source>
        <dbReference type="ARBA" id="ARBA00023002"/>
    </source>
</evidence>
<dbReference type="SUPFAM" id="SSF51735">
    <property type="entry name" value="NAD(P)-binding Rossmann-fold domains"/>
    <property type="match status" value="1"/>
</dbReference>
<dbReference type="AlphaFoldDB" id="A0A916X4E4"/>
<feature type="domain" description="Vitamin K epoxide reductase" evidence="13">
    <location>
        <begin position="517"/>
        <end position="651"/>
    </location>
</feature>
<dbReference type="RefSeq" id="WP_188768516.1">
    <property type="nucleotide sequence ID" value="NZ_BMHK01000003.1"/>
</dbReference>
<dbReference type="GO" id="GO:0016491">
    <property type="term" value="F:oxidoreductase activity"/>
    <property type="evidence" value="ECO:0007669"/>
    <property type="project" value="UniProtKB-KW"/>
</dbReference>
<dbReference type="InterPro" id="IPR005530">
    <property type="entry name" value="SPW"/>
</dbReference>
<feature type="transmembrane region" description="Helical" evidence="10">
    <location>
        <begin position="603"/>
        <end position="624"/>
    </location>
</feature>
<protein>
    <recommendedName>
        <fullName evidence="16">DNA polymerase III subunit epsilon</fullName>
    </recommendedName>
</protein>
<feature type="transmembrane region" description="Helical" evidence="10">
    <location>
        <begin position="630"/>
        <end position="648"/>
    </location>
</feature>
<dbReference type="Gene3D" id="1.20.1440.130">
    <property type="entry name" value="VKOR domain"/>
    <property type="match status" value="1"/>
</dbReference>
<comment type="caution">
    <text evidence="14">The sequence shown here is derived from an EMBL/GenBank/DDBJ whole genome shotgun (WGS) entry which is preliminary data.</text>
</comment>
<feature type="domain" description="SPW repeat-containing integral membrane" evidence="12">
    <location>
        <begin position="389"/>
        <end position="481"/>
    </location>
</feature>
<dbReference type="Gene3D" id="3.40.50.720">
    <property type="entry name" value="NAD(P)-binding Rossmann-like Domain"/>
    <property type="match status" value="1"/>
</dbReference>
<name>A0A916X4E4_9SPHN</name>
<reference evidence="14" key="1">
    <citation type="journal article" date="2014" name="Int. J. Syst. Evol. Microbiol.">
        <title>Complete genome sequence of Corynebacterium casei LMG S-19264T (=DSM 44701T), isolated from a smear-ripened cheese.</title>
        <authorList>
            <consortium name="US DOE Joint Genome Institute (JGI-PGF)"/>
            <person name="Walter F."/>
            <person name="Albersmeier A."/>
            <person name="Kalinowski J."/>
            <person name="Ruckert C."/>
        </authorList>
    </citation>
    <scope>NUCLEOTIDE SEQUENCE</scope>
    <source>
        <strain evidence="14">CGMCC 1.15095</strain>
    </source>
</reference>
<keyword evidence="8" id="KW-1015">Disulfide bond</keyword>
<comment type="similarity">
    <text evidence="2">Belongs to the VKOR family.</text>
</comment>
<evidence type="ECO:0000259" key="11">
    <source>
        <dbReference type="Pfam" id="PF01370"/>
    </source>
</evidence>
<feature type="transmembrane region" description="Helical" evidence="10">
    <location>
        <begin position="415"/>
        <end position="434"/>
    </location>
</feature>
<evidence type="ECO:0008006" key="16">
    <source>
        <dbReference type="Google" id="ProtNLM"/>
    </source>
</evidence>
<keyword evidence="3 10" id="KW-0812">Transmembrane</keyword>
<dbReference type="InterPro" id="IPR050177">
    <property type="entry name" value="Lipid_A_modif_metabolic_enz"/>
</dbReference>
<dbReference type="CDD" id="cd12919">
    <property type="entry name" value="VKOR_2"/>
    <property type="match status" value="1"/>
</dbReference>
<dbReference type="InterPro" id="IPR012932">
    <property type="entry name" value="VKOR"/>
</dbReference>
<evidence type="ECO:0000256" key="1">
    <source>
        <dbReference type="ARBA" id="ARBA00004141"/>
    </source>
</evidence>
<feature type="transmembrane region" description="Helical" evidence="10">
    <location>
        <begin position="738"/>
        <end position="757"/>
    </location>
</feature>
<evidence type="ECO:0000256" key="3">
    <source>
        <dbReference type="ARBA" id="ARBA00022692"/>
    </source>
</evidence>
<dbReference type="PANTHER" id="PTHR43245">
    <property type="entry name" value="BIFUNCTIONAL POLYMYXIN RESISTANCE PROTEIN ARNA"/>
    <property type="match status" value="1"/>
</dbReference>
<keyword evidence="5 10" id="KW-1133">Transmembrane helix</keyword>
<feature type="transmembrane region" description="Helical" evidence="10">
    <location>
        <begin position="440"/>
        <end position="458"/>
    </location>
</feature>
<keyword evidence="7 10" id="KW-0472">Membrane</keyword>
<feature type="domain" description="NAD-dependent epimerase/dehydratase" evidence="11">
    <location>
        <begin position="8"/>
        <end position="229"/>
    </location>
</feature>
<dbReference type="GO" id="GO:0048038">
    <property type="term" value="F:quinone binding"/>
    <property type="evidence" value="ECO:0007669"/>
    <property type="project" value="UniProtKB-KW"/>
</dbReference>
<keyword evidence="6" id="KW-0560">Oxidoreductase</keyword>
<reference evidence="14" key="2">
    <citation type="submission" date="2020-09" db="EMBL/GenBank/DDBJ databases">
        <authorList>
            <person name="Sun Q."/>
            <person name="Zhou Y."/>
        </authorList>
    </citation>
    <scope>NUCLEOTIDE SEQUENCE</scope>
    <source>
        <strain evidence="14">CGMCC 1.15095</strain>
    </source>
</reference>
<evidence type="ECO:0000256" key="9">
    <source>
        <dbReference type="ARBA" id="ARBA00023284"/>
    </source>
</evidence>
<comment type="subcellular location">
    <subcellularLocation>
        <location evidence="1">Membrane</location>
        <topology evidence="1">Multi-pass membrane protein</topology>
    </subcellularLocation>
</comment>
<gene>
    <name evidence="14" type="ORF">GCM10011494_07460</name>
</gene>
<dbReference type="Pfam" id="PF01370">
    <property type="entry name" value="Epimerase"/>
    <property type="match status" value="1"/>
</dbReference>
<accession>A0A916X4E4</accession>
<evidence type="ECO:0000256" key="8">
    <source>
        <dbReference type="ARBA" id="ARBA00023157"/>
    </source>
</evidence>
<evidence type="ECO:0000256" key="10">
    <source>
        <dbReference type="SAM" id="Phobius"/>
    </source>
</evidence>
<evidence type="ECO:0000256" key="7">
    <source>
        <dbReference type="ARBA" id="ARBA00023136"/>
    </source>
</evidence>
<feature type="transmembrane region" description="Helical" evidence="10">
    <location>
        <begin position="711"/>
        <end position="732"/>
    </location>
</feature>